<organism evidence="1 2">
    <name type="scientific">Calocera cornea HHB12733</name>
    <dbReference type="NCBI Taxonomy" id="1353952"/>
    <lineage>
        <taxon>Eukaryota</taxon>
        <taxon>Fungi</taxon>
        <taxon>Dikarya</taxon>
        <taxon>Basidiomycota</taxon>
        <taxon>Agaricomycotina</taxon>
        <taxon>Dacrymycetes</taxon>
        <taxon>Dacrymycetales</taxon>
        <taxon>Dacrymycetaceae</taxon>
        <taxon>Calocera</taxon>
    </lineage>
</organism>
<dbReference type="PANTHER" id="PTHR43591:SF24">
    <property type="entry name" value="2-METHOXY-6-POLYPRENYL-1,4-BENZOQUINOL METHYLASE, MITOCHONDRIAL"/>
    <property type="match status" value="1"/>
</dbReference>
<dbReference type="EMBL" id="KV423974">
    <property type="protein sequence ID" value="KZT56693.1"/>
    <property type="molecule type" value="Genomic_DNA"/>
</dbReference>
<name>A0A165FG07_9BASI</name>
<evidence type="ECO:0000313" key="2">
    <source>
        <dbReference type="Proteomes" id="UP000076842"/>
    </source>
</evidence>
<reference evidence="1 2" key="1">
    <citation type="journal article" date="2016" name="Mol. Biol. Evol.">
        <title>Comparative Genomics of Early-Diverging Mushroom-Forming Fungi Provides Insights into the Origins of Lignocellulose Decay Capabilities.</title>
        <authorList>
            <person name="Nagy L.G."/>
            <person name="Riley R."/>
            <person name="Tritt A."/>
            <person name="Adam C."/>
            <person name="Daum C."/>
            <person name="Floudas D."/>
            <person name="Sun H."/>
            <person name="Yadav J.S."/>
            <person name="Pangilinan J."/>
            <person name="Larsson K.H."/>
            <person name="Matsuura K."/>
            <person name="Barry K."/>
            <person name="Labutti K."/>
            <person name="Kuo R."/>
            <person name="Ohm R.A."/>
            <person name="Bhattacharya S.S."/>
            <person name="Shirouzu T."/>
            <person name="Yoshinaga Y."/>
            <person name="Martin F.M."/>
            <person name="Grigoriev I.V."/>
            <person name="Hibbett D.S."/>
        </authorList>
    </citation>
    <scope>NUCLEOTIDE SEQUENCE [LARGE SCALE GENOMIC DNA]</scope>
    <source>
        <strain evidence="1 2">HHB12733</strain>
    </source>
</reference>
<dbReference type="OrthoDB" id="506498at2759"/>
<dbReference type="STRING" id="1353952.A0A165FG07"/>
<dbReference type="SUPFAM" id="SSF53335">
    <property type="entry name" value="S-adenosyl-L-methionine-dependent methyltransferases"/>
    <property type="match status" value="1"/>
</dbReference>
<dbReference type="Proteomes" id="UP000076842">
    <property type="component" value="Unassembled WGS sequence"/>
</dbReference>
<protein>
    <submittedName>
        <fullName evidence="1">S-adenosyl-L-methionine-dependent methyltransferase</fullName>
    </submittedName>
</protein>
<evidence type="ECO:0000313" key="1">
    <source>
        <dbReference type="EMBL" id="KZT56693.1"/>
    </source>
</evidence>
<dbReference type="CDD" id="cd02440">
    <property type="entry name" value="AdoMet_MTases"/>
    <property type="match status" value="1"/>
</dbReference>
<sequence>MSMATGKVESIVTNAASISPATDRALKYHTEETPYTLPTGTDESEWARLNAQHYGIKSYWGSNSAGANWPKSPKKILELGLGTGVWALEVAAQFPGSEVIGVDIIEPNLETKPANFSFHRLNVVTDPWPFESGSFDIVHCRFLAMHLPNFRDLVKKAIDATAPNGILMFEDPALVMRSVDKAVPSPVALFFAIYQGHSEANGVNCRTGPEFLPIIRDSKQFSEIHETIVPAPMGDWTEDEKLNSIGLGLQVGLIEGARFQNPRLYRFGMTKEIVEGMCQELLKKENHLCYDMYFVWARKRKTNL</sequence>
<dbReference type="Gene3D" id="3.40.50.150">
    <property type="entry name" value="Vaccinia Virus protein VP39"/>
    <property type="match status" value="1"/>
</dbReference>
<dbReference type="AlphaFoldDB" id="A0A165FG07"/>
<dbReference type="InParanoid" id="A0A165FG07"/>
<dbReference type="Pfam" id="PF13489">
    <property type="entry name" value="Methyltransf_23"/>
    <property type="match status" value="1"/>
</dbReference>
<dbReference type="GO" id="GO:0032259">
    <property type="term" value="P:methylation"/>
    <property type="evidence" value="ECO:0007669"/>
    <property type="project" value="UniProtKB-KW"/>
</dbReference>
<accession>A0A165FG07</accession>
<keyword evidence="1" id="KW-0489">Methyltransferase</keyword>
<proteinExistence type="predicted"/>
<dbReference type="InterPro" id="IPR029063">
    <property type="entry name" value="SAM-dependent_MTases_sf"/>
</dbReference>
<keyword evidence="1" id="KW-0808">Transferase</keyword>
<gene>
    <name evidence="1" type="ORF">CALCODRAFT_470857</name>
</gene>
<dbReference type="PANTHER" id="PTHR43591">
    <property type="entry name" value="METHYLTRANSFERASE"/>
    <property type="match status" value="1"/>
</dbReference>
<dbReference type="GO" id="GO:0008168">
    <property type="term" value="F:methyltransferase activity"/>
    <property type="evidence" value="ECO:0007669"/>
    <property type="project" value="UniProtKB-KW"/>
</dbReference>
<keyword evidence="2" id="KW-1185">Reference proteome</keyword>